<evidence type="ECO:0000313" key="3">
    <source>
        <dbReference type="Proteomes" id="UP000503144"/>
    </source>
</evidence>
<evidence type="ECO:0000256" key="1">
    <source>
        <dbReference type="SAM" id="MobiDB-lite"/>
    </source>
</evidence>
<gene>
    <name evidence="2" type="ORF">HF324_27560</name>
</gene>
<dbReference type="Proteomes" id="UP000503144">
    <property type="component" value="Chromosome"/>
</dbReference>
<dbReference type="EMBL" id="CP051204">
    <property type="protein sequence ID" value="QJB41394.1"/>
    <property type="molecule type" value="Genomic_DNA"/>
</dbReference>
<evidence type="ECO:0000313" key="2">
    <source>
        <dbReference type="EMBL" id="QJB41394.1"/>
    </source>
</evidence>
<name>A0ABX6LRJ6_9BACT</name>
<protein>
    <submittedName>
        <fullName evidence="2">Uncharacterized protein</fullName>
    </submittedName>
</protein>
<proteinExistence type="predicted"/>
<feature type="region of interest" description="Disordered" evidence="1">
    <location>
        <begin position="510"/>
        <end position="529"/>
    </location>
</feature>
<accession>A0ABX6LRJ6</accession>
<sequence length="529" mass="61123">MEERAINDLLKYLEQKGFRGKKLEEDLRSRINSDLPEFSTDHQIVFNHQEELVINYRLNFKKNHQVNGYLFDRYQTSCTIPPKIKNSQYGSINAVEFDRQMFKVHWGRYFKGGAVAGVDNKSMAQQCINRLNELLQSNEIDKIDFARTMMFKYWPKEQLNPEWSGTYESRFQRKRDYNSQLHANLVYHLLTGELDALYEKIRSMGLDLIAGSDLYSALCDHLQSIPEEFVLKTDFFQPDGKGTISLTIANSWNEYTIKELEIQRVQYPPLPHGTYNGVDSAELEAHMDRINWRNADHLCRLTEDGRAEFKLEIKSICQRIDLLQQDAAGQATGDLLSLKYWCGSPVMADAIRNKAWQLLDILPEKRMKFPTSIDLRAAVNLMAGRPVMAHLIETNLEACDQWIKLNENLGQDAKYTYFSGPTVEEIQSLICSLPLVPDDNRPSMNTELIRGNIVGAVHKNERPIRIEADPEHRTLKIFSTDGRLIPVNINFDPDWKPPSQFLEKLLKATHTNKRMPGKMKPRNSGQHRS</sequence>
<keyword evidence="3" id="KW-1185">Reference proteome</keyword>
<organism evidence="2 3">
    <name type="scientific">Chitinophaga oryzae</name>
    <dbReference type="NCBI Taxonomy" id="2725414"/>
    <lineage>
        <taxon>Bacteria</taxon>
        <taxon>Pseudomonadati</taxon>
        <taxon>Bacteroidota</taxon>
        <taxon>Chitinophagia</taxon>
        <taxon>Chitinophagales</taxon>
        <taxon>Chitinophagaceae</taxon>
        <taxon>Chitinophaga</taxon>
    </lineage>
</organism>
<dbReference type="RefSeq" id="WP_168861895.1">
    <property type="nucleotide sequence ID" value="NZ_CP051204.2"/>
</dbReference>
<reference evidence="2" key="1">
    <citation type="submission" date="2020-09" db="EMBL/GenBank/DDBJ databases">
        <authorList>
            <person name="Kittiwongwattana C."/>
        </authorList>
    </citation>
    <scope>NUCLEOTIDE SEQUENCE</scope>
    <source>
        <strain evidence="2">1303</strain>
    </source>
</reference>